<comment type="caution">
    <text evidence="3">The sequence shown here is derived from an EMBL/GenBank/DDBJ whole genome shotgun (WGS) entry which is preliminary data.</text>
</comment>
<protein>
    <submittedName>
        <fullName evidence="3">Transposase</fullName>
    </submittedName>
</protein>
<evidence type="ECO:0000256" key="1">
    <source>
        <dbReference type="ARBA" id="ARBA00023125"/>
    </source>
</evidence>
<evidence type="ECO:0000313" key="3">
    <source>
        <dbReference type="EMBL" id="MBX0298086.1"/>
    </source>
</evidence>
<dbReference type="Proteomes" id="UP001430455">
    <property type="component" value="Unassembled WGS sequence"/>
</dbReference>
<keyword evidence="1" id="KW-0238">DNA-binding</keyword>
<dbReference type="InterPro" id="IPR010095">
    <property type="entry name" value="Cas12f1-like_TNB"/>
</dbReference>
<dbReference type="Pfam" id="PF07282">
    <property type="entry name" value="Cas12f1-like_TNB"/>
    <property type="match status" value="1"/>
</dbReference>
<dbReference type="AlphaFoldDB" id="A0AAW4PI13"/>
<evidence type="ECO:0000313" key="4">
    <source>
        <dbReference type="Proteomes" id="UP001430455"/>
    </source>
</evidence>
<gene>
    <name evidence="3" type="ORF">EGH23_24790</name>
</gene>
<dbReference type="EMBL" id="RKLT01000037">
    <property type="protein sequence ID" value="MBX0298086.1"/>
    <property type="molecule type" value="Genomic_DNA"/>
</dbReference>
<reference evidence="3 4" key="1">
    <citation type="submission" date="2021-06" db="EMBL/GenBank/DDBJ databases">
        <title>Halomicroarcula sp. a new haloarchaeum isolated from saline soil.</title>
        <authorList>
            <person name="Duran-Viseras A."/>
            <person name="Sanchez-Porro C."/>
            <person name="Ventosa A."/>
        </authorList>
    </citation>
    <scope>NUCLEOTIDE SEQUENCE [LARGE SCALE GENOMIC DNA]</scope>
    <source>
        <strain evidence="3 4">F27</strain>
    </source>
</reference>
<organism evidence="3 4">
    <name type="scientific">Haloarcula nitratireducens</name>
    <dbReference type="NCBI Taxonomy" id="2487749"/>
    <lineage>
        <taxon>Archaea</taxon>
        <taxon>Methanobacteriati</taxon>
        <taxon>Methanobacteriota</taxon>
        <taxon>Stenosarchaea group</taxon>
        <taxon>Halobacteria</taxon>
        <taxon>Halobacteriales</taxon>
        <taxon>Haloarculaceae</taxon>
        <taxon>Haloarcula</taxon>
    </lineage>
</organism>
<sequence length="37" mass="4123">MGDKADEAGIRVEYVNAAYTSQTCHALWSFRSTERTG</sequence>
<dbReference type="GO" id="GO:0003677">
    <property type="term" value="F:DNA binding"/>
    <property type="evidence" value="ECO:0007669"/>
    <property type="project" value="UniProtKB-KW"/>
</dbReference>
<keyword evidence="4" id="KW-1185">Reference proteome</keyword>
<feature type="domain" description="Cas12f1-like TNB" evidence="2">
    <location>
        <begin position="3"/>
        <end position="26"/>
    </location>
</feature>
<accession>A0AAW4PI13</accession>
<evidence type="ECO:0000259" key="2">
    <source>
        <dbReference type="Pfam" id="PF07282"/>
    </source>
</evidence>
<proteinExistence type="predicted"/>
<name>A0AAW4PI13_9EURY</name>